<comment type="caution">
    <text evidence="2">The sequence shown here is derived from an EMBL/GenBank/DDBJ whole genome shotgun (WGS) entry which is preliminary data.</text>
</comment>
<dbReference type="Proteomes" id="UP000295151">
    <property type="component" value="Unassembled WGS sequence"/>
</dbReference>
<feature type="domain" description="Aminoglycoside phosphotransferase" evidence="1">
    <location>
        <begin position="113"/>
        <end position="209"/>
    </location>
</feature>
<dbReference type="SUPFAM" id="SSF56112">
    <property type="entry name" value="Protein kinase-like (PK-like)"/>
    <property type="match status" value="1"/>
</dbReference>
<proteinExistence type="predicted"/>
<dbReference type="InterPro" id="IPR002575">
    <property type="entry name" value="Aminoglycoside_PTrfase"/>
</dbReference>
<organism evidence="2 3">
    <name type="scientific">Kribbella voronezhensis</name>
    <dbReference type="NCBI Taxonomy" id="2512212"/>
    <lineage>
        <taxon>Bacteria</taxon>
        <taxon>Bacillati</taxon>
        <taxon>Actinomycetota</taxon>
        <taxon>Actinomycetes</taxon>
        <taxon>Propionibacteriales</taxon>
        <taxon>Kribbellaceae</taxon>
        <taxon>Kribbella</taxon>
    </lineage>
</organism>
<protein>
    <submittedName>
        <fullName evidence="2">Phosphotransferase family enzyme</fullName>
    </submittedName>
</protein>
<dbReference type="AlphaFoldDB" id="A0A4R7TJJ0"/>
<dbReference type="GO" id="GO:0016740">
    <property type="term" value="F:transferase activity"/>
    <property type="evidence" value="ECO:0007669"/>
    <property type="project" value="UniProtKB-KW"/>
</dbReference>
<dbReference type="InterPro" id="IPR011009">
    <property type="entry name" value="Kinase-like_dom_sf"/>
</dbReference>
<evidence type="ECO:0000259" key="1">
    <source>
        <dbReference type="Pfam" id="PF01636"/>
    </source>
</evidence>
<dbReference type="EMBL" id="SOCE01000001">
    <property type="protein sequence ID" value="TDU91727.1"/>
    <property type="molecule type" value="Genomic_DNA"/>
</dbReference>
<keyword evidence="2" id="KW-0808">Transferase</keyword>
<dbReference type="Pfam" id="PF01636">
    <property type="entry name" value="APH"/>
    <property type="match status" value="1"/>
</dbReference>
<sequence>MTVFVKRRELAAAGSIADALDIFGSEIRFYREIAPVIGIRVPICYRAEETEDGTLLELEDLSAWTPGATPDGAAHTLRLLHSRWEGEAVRRWPWLRPVGAAVDLVGRLYDETWPRLANLPPAVQAVGERLVGNVAAAERQLLDAGPLTLVHGDASAQNLRTSPTGEVALLDWEDVSAAPGILDLGWFLLTSVDPNDWPATIAVYGHDTGLDDVLPSLIVQGLLSLADHSPDSPAAETWRHHLDAAAKRLDN</sequence>
<dbReference type="OrthoDB" id="115252at2"/>
<evidence type="ECO:0000313" key="3">
    <source>
        <dbReference type="Proteomes" id="UP000295151"/>
    </source>
</evidence>
<accession>A0A4R7TJJ0</accession>
<dbReference type="RefSeq" id="WP_133981424.1">
    <property type="nucleotide sequence ID" value="NZ_SOCE01000001.1"/>
</dbReference>
<name>A0A4R7TJJ0_9ACTN</name>
<keyword evidence="3" id="KW-1185">Reference proteome</keyword>
<gene>
    <name evidence="2" type="ORF">EV138_5340</name>
</gene>
<dbReference type="Gene3D" id="3.90.1200.10">
    <property type="match status" value="1"/>
</dbReference>
<reference evidence="2 3" key="1">
    <citation type="submission" date="2019-03" db="EMBL/GenBank/DDBJ databases">
        <title>Genomic Encyclopedia of Type Strains, Phase III (KMG-III): the genomes of soil and plant-associated and newly described type strains.</title>
        <authorList>
            <person name="Whitman W."/>
        </authorList>
    </citation>
    <scope>NUCLEOTIDE SEQUENCE [LARGE SCALE GENOMIC DNA]</scope>
    <source>
        <strain evidence="2 3">VKM Ac-2575</strain>
    </source>
</reference>
<evidence type="ECO:0000313" key="2">
    <source>
        <dbReference type="EMBL" id="TDU91727.1"/>
    </source>
</evidence>